<dbReference type="Proteomes" id="UP001337655">
    <property type="component" value="Unassembled WGS sequence"/>
</dbReference>
<evidence type="ECO:0008006" key="9">
    <source>
        <dbReference type="Google" id="ProtNLM"/>
    </source>
</evidence>
<dbReference type="InterPro" id="IPR050598">
    <property type="entry name" value="AminoAcid_Transporter"/>
</dbReference>
<dbReference type="Gene3D" id="1.20.1740.10">
    <property type="entry name" value="Amino acid/polyamine transporter I"/>
    <property type="match status" value="1"/>
</dbReference>
<name>A0AAV9P234_9PEZI</name>
<feature type="region of interest" description="Disordered" evidence="5">
    <location>
        <begin position="619"/>
        <end position="646"/>
    </location>
</feature>
<dbReference type="GO" id="GO:0015179">
    <property type="term" value="F:L-amino acid transmembrane transporter activity"/>
    <property type="evidence" value="ECO:0007669"/>
    <property type="project" value="TreeGrafter"/>
</dbReference>
<evidence type="ECO:0000256" key="4">
    <source>
        <dbReference type="ARBA" id="ARBA00023136"/>
    </source>
</evidence>
<dbReference type="InterPro" id="IPR002293">
    <property type="entry name" value="AA/rel_permease1"/>
</dbReference>
<dbReference type="GeneID" id="89930080"/>
<organism evidence="7 8">
    <name type="scientific">Saxophila tyrrhenica</name>
    <dbReference type="NCBI Taxonomy" id="1690608"/>
    <lineage>
        <taxon>Eukaryota</taxon>
        <taxon>Fungi</taxon>
        <taxon>Dikarya</taxon>
        <taxon>Ascomycota</taxon>
        <taxon>Pezizomycotina</taxon>
        <taxon>Dothideomycetes</taxon>
        <taxon>Dothideomycetidae</taxon>
        <taxon>Mycosphaerellales</taxon>
        <taxon>Extremaceae</taxon>
        <taxon>Saxophila</taxon>
    </lineage>
</organism>
<dbReference type="PANTHER" id="PTHR11785">
    <property type="entry name" value="AMINO ACID TRANSPORTER"/>
    <property type="match status" value="1"/>
</dbReference>
<evidence type="ECO:0000256" key="1">
    <source>
        <dbReference type="ARBA" id="ARBA00004141"/>
    </source>
</evidence>
<feature type="transmembrane region" description="Helical" evidence="6">
    <location>
        <begin position="68"/>
        <end position="90"/>
    </location>
</feature>
<evidence type="ECO:0000256" key="2">
    <source>
        <dbReference type="ARBA" id="ARBA00022692"/>
    </source>
</evidence>
<evidence type="ECO:0000256" key="5">
    <source>
        <dbReference type="SAM" id="MobiDB-lite"/>
    </source>
</evidence>
<dbReference type="PANTHER" id="PTHR11785:SF382">
    <property type="entry name" value="LOW-AFFINITY METHIONINE PERMEASE"/>
    <property type="match status" value="1"/>
</dbReference>
<keyword evidence="8" id="KW-1185">Reference proteome</keyword>
<feature type="transmembrane region" description="Helical" evidence="6">
    <location>
        <begin position="260"/>
        <end position="282"/>
    </location>
</feature>
<dbReference type="GO" id="GO:0016020">
    <property type="term" value="C:membrane"/>
    <property type="evidence" value="ECO:0007669"/>
    <property type="project" value="UniProtKB-SubCell"/>
</dbReference>
<comment type="caution">
    <text evidence="7">The sequence shown here is derived from an EMBL/GenBank/DDBJ whole genome shotgun (WGS) entry which is preliminary data.</text>
</comment>
<reference evidence="7 8" key="1">
    <citation type="submission" date="2023-08" db="EMBL/GenBank/DDBJ databases">
        <title>Black Yeasts Isolated from many extreme environments.</title>
        <authorList>
            <person name="Coleine C."/>
            <person name="Stajich J.E."/>
            <person name="Selbmann L."/>
        </authorList>
    </citation>
    <scope>NUCLEOTIDE SEQUENCE [LARGE SCALE GENOMIC DNA]</scope>
    <source>
        <strain evidence="7 8">CCFEE 5935</strain>
    </source>
</reference>
<sequence length="646" mass="72337">MPLNANEEALLGHPSTEELDYEHQRLDYSPEERNKIGKWTIVALILNRSIGSGIFLTPHRVLQGAGCVGGALFLWTAGALISICGLYVWLECGLSIPQRRVRGETEPRGVPRSGGEKNFLEFMFPDSDLRLPHIRTTCCFAVMFVLMYNLSTNAIAFGLQVMTASGHYDGLSPDGIPSRGPVLGIAIAVLTLIVLLHTFSRRGGILINNAFAVLKVGALVVMVCLAIAYAAGRFGGPGDVVRNNFIEDVWKSNRAGVSSWSRSLTLCMYSFSGYEQPFYVLAEVKSPRRYFPKYTVLGLLITVVLYMMANISYLLVVDKADIIPPLGGKPSSADIATLFFNKLFGDDQKKASHAMAAIIAVSIFGNLWVMTFTAARVKQEIAKEGILPFSLHIATSYKTPYGLFKLWLSRGRLREEDVEQAPTAAFALHWFTSVLLVVLVSPIRDPRRSYSALVALYSYTVISLIGCWVSIGLLRIKLRKSRWHWQERRRYRPWLSPLHVIVFGAATAFVLVTAFVPPEPGSPFHRLATGQAWYIVPVVGITAPLWGMLWYWGLLAYQWKIGRHLVVTREAYWMPDPDCPGEFVQQAEIIDHTWQITLRSEMADDFERLPGMAEMVDERHDGWTNGNTAQGRNAPRMRRRLSDSFE</sequence>
<proteinExistence type="predicted"/>
<feature type="transmembrane region" description="Helical" evidence="6">
    <location>
        <begin position="532"/>
        <end position="554"/>
    </location>
</feature>
<feature type="transmembrane region" description="Helical" evidence="6">
    <location>
        <begin position="182"/>
        <end position="199"/>
    </location>
</feature>
<evidence type="ECO:0000256" key="3">
    <source>
        <dbReference type="ARBA" id="ARBA00022989"/>
    </source>
</evidence>
<feature type="transmembrane region" description="Helical" evidence="6">
    <location>
        <begin position="294"/>
        <end position="316"/>
    </location>
</feature>
<gene>
    <name evidence="7" type="ORF">LTR77_008748</name>
</gene>
<feature type="transmembrane region" description="Helical" evidence="6">
    <location>
        <begin position="449"/>
        <end position="474"/>
    </location>
</feature>
<feature type="transmembrane region" description="Helical" evidence="6">
    <location>
        <begin position="494"/>
        <end position="516"/>
    </location>
</feature>
<dbReference type="Pfam" id="PF13520">
    <property type="entry name" value="AA_permease_2"/>
    <property type="match status" value="1"/>
</dbReference>
<protein>
    <recommendedName>
        <fullName evidence="9">Amino acid transporter</fullName>
    </recommendedName>
</protein>
<feature type="transmembrane region" description="Helical" evidence="6">
    <location>
        <begin position="138"/>
        <end position="162"/>
    </location>
</feature>
<feature type="transmembrane region" description="Helical" evidence="6">
    <location>
        <begin position="424"/>
        <end position="443"/>
    </location>
</feature>
<comment type="subcellular location">
    <subcellularLocation>
        <location evidence="1">Membrane</location>
        <topology evidence="1">Multi-pass membrane protein</topology>
    </subcellularLocation>
</comment>
<keyword evidence="4 6" id="KW-0472">Membrane</keyword>
<evidence type="ECO:0000313" key="8">
    <source>
        <dbReference type="Proteomes" id="UP001337655"/>
    </source>
</evidence>
<accession>A0AAV9P234</accession>
<dbReference type="PIRSF" id="PIRSF006060">
    <property type="entry name" value="AA_transporter"/>
    <property type="match status" value="1"/>
</dbReference>
<keyword evidence="3 6" id="KW-1133">Transmembrane helix</keyword>
<evidence type="ECO:0000256" key="6">
    <source>
        <dbReference type="SAM" id="Phobius"/>
    </source>
</evidence>
<keyword evidence="2 6" id="KW-0812">Transmembrane</keyword>
<dbReference type="AlphaFoldDB" id="A0AAV9P234"/>
<dbReference type="EMBL" id="JAVRRT010000015">
    <property type="protein sequence ID" value="KAK5165825.1"/>
    <property type="molecule type" value="Genomic_DNA"/>
</dbReference>
<feature type="transmembrane region" description="Helical" evidence="6">
    <location>
        <begin position="211"/>
        <end position="231"/>
    </location>
</feature>
<feature type="transmembrane region" description="Helical" evidence="6">
    <location>
        <begin position="354"/>
        <end position="375"/>
    </location>
</feature>
<evidence type="ECO:0000313" key="7">
    <source>
        <dbReference type="EMBL" id="KAK5165825.1"/>
    </source>
</evidence>
<dbReference type="RefSeq" id="XP_064655837.1">
    <property type="nucleotide sequence ID" value="XM_064805978.1"/>
</dbReference>